<accession>A0A1I8ESC0</accession>
<reference evidence="2" key="1">
    <citation type="submission" date="2016-11" db="UniProtKB">
        <authorList>
            <consortium name="WormBaseParasite"/>
        </authorList>
    </citation>
    <scope>IDENTIFICATION</scope>
    <source>
        <strain evidence="2">pt0022</strain>
    </source>
</reference>
<dbReference type="PANTHER" id="PTHR16091:SF1">
    <property type="entry name" value="TETRATRICOPEPTIDE REPEAT PROTEIN 17"/>
    <property type="match status" value="1"/>
</dbReference>
<dbReference type="GO" id="GO:0005737">
    <property type="term" value="C:cytoplasm"/>
    <property type="evidence" value="ECO:0007669"/>
    <property type="project" value="TreeGrafter"/>
</dbReference>
<dbReference type="SMART" id="SM00028">
    <property type="entry name" value="TPR"/>
    <property type="match status" value="6"/>
</dbReference>
<name>A0A1I8ESC0_WUCBA</name>
<evidence type="ECO:0000256" key="1">
    <source>
        <dbReference type="SAM" id="Phobius"/>
    </source>
</evidence>
<keyword evidence="1" id="KW-0472">Membrane</keyword>
<dbReference type="Gene3D" id="1.25.40.10">
    <property type="entry name" value="Tetratricopeptide repeat domain"/>
    <property type="match status" value="3"/>
</dbReference>
<dbReference type="InterPro" id="IPR019734">
    <property type="entry name" value="TPR_rpt"/>
</dbReference>
<dbReference type="GO" id="GO:0030041">
    <property type="term" value="P:actin filament polymerization"/>
    <property type="evidence" value="ECO:0007669"/>
    <property type="project" value="TreeGrafter"/>
</dbReference>
<dbReference type="InterPro" id="IPR052630">
    <property type="entry name" value="TTC17"/>
</dbReference>
<keyword evidence="1" id="KW-0812">Transmembrane</keyword>
<sequence>MFKEIDVTSSRSTVRHLPIVESTDAHTLLFIKKVISKMILGIFAETCLLFILPLFLYDGLCFTHWMVTDDGLTIKSVPDSPFHMVQPHSLVQFLDQGRKLDNIAHMRSFIQKHEENIHLHEDADDPELETKIRKTDKDCIMGGLISTSKDAFLLAYTLGKLVEDLEILASVEFSDDEQKPRVEPHCTYDLQFSMYAFEHFPSMQQRDKLKIIPEAAFQKLLPPTYSTTEFGSHVAKALEMKPTSDSFLRLAALYWRIKGDAPKAVECFRRALHFTTKKMQARTQFDFGNLVHRAGYPSDAIILYQACLSLALLKINNAVIHMALADAYALVQNRSEAIEQYDITFSIDPSMKNAQVKAAALKCDQKLISAMEEQHKNLLHTIREKNLYNDKHEAIKKMKESAKENVVGLEEKVQSALIHDYFTYDSNCRSVSVSGRLVMHCSVSDWRNYRAVREEKHRKLVASVKRNAAKNTPKYNARTVVENLNDSYELTVFLEKLKLMKEMNMDEPVDKPIYPRKLLSSTNKLLENYLGSSWPNKTLCESSYWHFPLPTSERLPQLFLSPDNKGFKSSDLLGKYLGLNDGEEHPLPWQPPVCSSYISEESLPAILELPGIHAAAASGPSLQLAEDKLQAVFLKIMDDKITEADIAQRIGTLMRYEIGPQWLVYNLAALYWRIVGAPGEAITCLRAALQMQSERYADIALVQLAQIVIRSGSNYNDHLNDAALLLNNAIRIDPNEPITHFLIGIVKILQNKHIIALAHIRAAVILDPLFEPAVAVLHALKCLSKNEQKLIAERLHLRCCSEAEPNVYCLGTRSDRCFTMSKEGAFIGITCDMNKESKEDSCKRAFSFAPFVLLVNPSSINGKSYVNIIPLDYGAEKSLRKIQKMSAPSTKNFFQSEILFTENDVQKENEMIDSWVIDVSVDKIIIPQGRLTLARVPERRKMIAFDIPLPSQLPLPFKHQITSGFPHMPLPSKRTPNSNFCASTKMSLAVVREQNTLTWLSVTAKGVNLSEFIDFQASVDLSDDFEPVCPELQSSSPLLTLDHLPAYHLRHQFIHYKPEKGLTDAFLKLGKEKDRVEVVAKRLKDAMALSFARDKDGVHWSLSTASALYWRVKGDAVNALNCLRQSLNSAPPNMRDVALVSMANIYQQAGLLHSALIAGGFALKISPKLVAIHFTLANIYASLEKYQHALMFYYSTLSMQTNFEPAKERIRTIYCFAKNSSVQS</sequence>
<proteinExistence type="predicted"/>
<dbReference type="InterPro" id="IPR011990">
    <property type="entry name" value="TPR-like_helical_dom_sf"/>
</dbReference>
<dbReference type="SUPFAM" id="SSF48452">
    <property type="entry name" value="TPR-like"/>
    <property type="match status" value="1"/>
</dbReference>
<evidence type="ECO:0000313" key="2">
    <source>
        <dbReference type="WBParaSite" id="maker-PairedContig_453-snap-gene-0.23-mRNA-1"/>
    </source>
</evidence>
<dbReference type="GO" id="GO:0015629">
    <property type="term" value="C:actin cytoskeleton"/>
    <property type="evidence" value="ECO:0007669"/>
    <property type="project" value="TreeGrafter"/>
</dbReference>
<dbReference type="WBParaSite" id="maker-PairedContig_453-snap-gene-0.23-mRNA-1">
    <property type="protein sequence ID" value="maker-PairedContig_453-snap-gene-0.23-mRNA-1"/>
    <property type="gene ID" value="maker-PairedContig_453-snap-gene-0.23"/>
</dbReference>
<protein>
    <recommendedName>
        <fullName evidence="3">TPR Domain containing protein</fullName>
    </recommendedName>
</protein>
<dbReference type="AlphaFoldDB" id="A0A1I8ESC0"/>
<feature type="transmembrane region" description="Helical" evidence="1">
    <location>
        <begin position="38"/>
        <end position="57"/>
    </location>
</feature>
<dbReference type="PANTHER" id="PTHR16091">
    <property type="entry name" value="TTC17 PROTEIN"/>
    <property type="match status" value="1"/>
</dbReference>
<organism evidence="2">
    <name type="scientific">Wuchereria bancrofti</name>
    <dbReference type="NCBI Taxonomy" id="6293"/>
    <lineage>
        <taxon>Eukaryota</taxon>
        <taxon>Metazoa</taxon>
        <taxon>Ecdysozoa</taxon>
        <taxon>Nematoda</taxon>
        <taxon>Chromadorea</taxon>
        <taxon>Rhabditida</taxon>
        <taxon>Spirurina</taxon>
        <taxon>Spiruromorpha</taxon>
        <taxon>Filarioidea</taxon>
        <taxon>Onchocercidae</taxon>
        <taxon>Wuchereria</taxon>
    </lineage>
</organism>
<evidence type="ECO:0008006" key="3">
    <source>
        <dbReference type="Google" id="ProtNLM"/>
    </source>
</evidence>
<keyword evidence="1" id="KW-1133">Transmembrane helix</keyword>